<dbReference type="RefSeq" id="WP_137412639.1">
    <property type="nucleotide sequence ID" value="NZ_CP033058.2"/>
</dbReference>
<sequence>MTKEIILGIDLGTTNSAVSIVENGQPKVLENPNGKRTTPSVVAFKNNERIVGEAAKRQLETNPDSISSIKRLMGSSETVKINKKEYKPEEISAMVLSYMKEYAEKKIGSTVKKAVITVPAYFDNAQREATKNAGIIAGLDVVRIINEPTAAALAFGLDKSKDENHKILVFDLGGGTFDVSILEMENGTFEVLSTSGDNHLGGDDWDHRIVDWLIEKIKNKYNFNAENDKMAMARLKEEAERAKIALSESMVANISLPFLAMNENGPINVELELKRSEFEAMTSDLLEKTKKPLLDALSQAKLSWNDITEVLLVGGSTRMPAVQKIVSEVTGKKPNNSINPDEVVSVGAAIQGAILAGDIQDVLLLDVTPLTLGIVVEGDIVAPLIPRNTTIPVTRSQIFSTAADNQTSVSIVVTQGERQMAQDNKFLGRFDLTGIQPAPRGIPQIEVSFSIDVNGITKVTAKDKKTNQEQSITIQNTSSLSKEDVEKMVQEAELNREADKKKRHEVEITVRAEQLIHELDKTLNSEEAKKLPETQLAEVKKEKEEIEKLLNDKDYDNLEKKVNEFEQKMQQAMEFMKKQQQSQNKEKTEDKDNQTN</sequence>
<dbReference type="Pfam" id="PF00012">
    <property type="entry name" value="HSP70"/>
    <property type="match status" value="2"/>
</dbReference>
<comment type="similarity">
    <text evidence="1 7 8">Belongs to the heat shock protein 70 family.</text>
</comment>
<reference evidence="11" key="1">
    <citation type="submission" date="2019-03" db="EMBL/GenBank/DDBJ databases">
        <title>Draft Sequence and Annotation of the Mycoplasma phocicerebrale Strain 1049T Genome.</title>
        <authorList>
            <person name="Frasca S.Jr."/>
            <person name="Kutish G.F."/>
            <person name="Castellanos Gell J."/>
            <person name="Michaels D.L."/>
            <person name="Brown D.R."/>
        </authorList>
    </citation>
    <scope>NUCLEOTIDE SEQUENCE</scope>
    <source>
        <strain evidence="11">1049</strain>
    </source>
</reference>
<keyword evidence="12" id="KW-1185">Reference proteome</keyword>
<dbReference type="FunFam" id="3.30.420.40:FF:000071">
    <property type="entry name" value="Molecular chaperone DnaK"/>
    <property type="match status" value="1"/>
</dbReference>
<evidence type="ECO:0000256" key="10">
    <source>
        <dbReference type="SAM" id="MobiDB-lite"/>
    </source>
</evidence>
<keyword evidence="6 7" id="KW-0143">Chaperone</keyword>
<dbReference type="InterPro" id="IPR018181">
    <property type="entry name" value="Heat_shock_70_CS"/>
</dbReference>
<keyword evidence="5 7" id="KW-0346">Stress response</keyword>
<evidence type="ECO:0000256" key="6">
    <source>
        <dbReference type="ARBA" id="ARBA00023186"/>
    </source>
</evidence>
<dbReference type="GO" id="GO:0140662">
    <property type="term" value="F:ATP-dependent protein folding chaperone"/>
    <property type="evidence" value="ECO:0007669"/>
    <property type="project" value="InterPro"/>
</dbReference>
<dbReference type="SUPFAM" id="SSF53067">
    <property type="entry name" value="Actin-like ATPase domain"/>
    <property type="match status" value="2"/>
</dbReference>
<dbReference type="PROSITE" id="PS01036">
    <property type="entry name" value="HSP70_3"/>
    <property type="match status" value="1"/>
</dbReference>
<dbReference type="KEGG" id="mphc:DMC14_001005"/>
<dbReference type="HAMAP" id="MF_00332">
    <property type="entry name" value="DnaK"/>
    <property type="match status" value="1"/>
</dbReference>
<dbReference type="PROSITE" id="PS00297">
    <property type="entry name" value="HSP70_1"/>
    <property type="match status" value="1"/>
</dbReference>
<evidence type="ECO:0000256" key="9">
    <source>
        <dbReference type="SAM" id="Coils"/>
    </source>
</evidence>
<keyword evidence="9" id="KW-0175">Coiled coil</keyword>
<evidence type="ECO:0000313" key="11">
    <source>
        <dbReference type="EMBL" id="AZZ65372.2"/>
    </source>
</evidence>
<dbReference type="InterPro" id="IPR012725">
    <property type="entry name" value="Chaperone_DnaK"/>
</dbReference>
<dbReference type="Gene3D" id="3.30.420.40">
    <property type="match status" value="2"/>
</dbReference>
<proteinExistence type="evidence at transcript level"/>
<dbReference type="GO" id="GO:0005524">
    <property type="term" value="F:ATP binding"/>
    <property type="evidence" value="ECO:0007669"/>
    <property type="project" value="UniProtKB-UniRule"/>
</dbReference>
<evidence type="ECO:0000256" key="7">
    <source>
        <dbReference type="HAMAP-Rule" id="MF_00332"/>
    </source>
</evidence>
<dbReference type="FunFam" id="2.60.34.10:FF:000014">
    <property type="entry name" value="Chaperone protein DnaK HSP70"/>
    <property type="match status" value="1"/>
</dbReference>
<evidence type="ECO:0000256" key="3">
    <source>
        <dbReference type="ARBA" id="ARBA00022741"/>
    </source>
</evidence>
<dbReference type="Gene3D" id="3.90.640.10">
    <property type="entry name" value="Actin, Chain A, domain 4"/>
    <property type="match status" value="1"/>
</dbReference>
<evidence type="ECO:0000313" key="12">
    <source>
        <dbReference type="Proteomes" id="UP000256585"/>
    </source>
</evidence>
<dbReference type="InterPro" id="IPR043129">
    <property type="entry name" value="ATPase_NBD"/>
</dbReference>
<dbReference type="EMBL" id="CP033058">
    <property type="protein sequence ID" value="AZZ65372.2"/>
    <property type="molecule type" value="Genomic_DNA"/>
</dbReference>
<dbReference type="Gene3D" id="2.60.34.10">
    <property type="entry name" value="Substrate Binding Domain Of DNAk, Chain A, domain 1"/>
    <property type="match status" value="1"/>
</dbReference>
<keyword evidence="4 7" id="KW-0067">ATP-binding</keyword>
<dbReference type="SUPFAM" id="SSF100920">
    <property type="entry name" value="Heat shock protein 70kD (HSP70), peptide-binding domain"/>
    <property type="match status" value="1"/>
</dbReference>
<keyword evidence="3 7" id="KW-0547">Nucleotide-binding</keyword>
<dbReference type="GO" id="GO:0051082">
    <property type="term" value="F:unfolded protein binding"/>
    <property type="evidence" value="ECO:0007669"/>
    <property type="project" value="InterPro"/>
</dbReference>
<evidence type="ECO:0000256" key="4">
    <source>
        <dbReference type="ARBA" id="ARBA00022840"/>
    </source>
</evidence>
<dbReference type="NCBIfam" id="NF001413">
    <property type="entry name" value="PRK00290.1"/>
    <property type="match status" value="1"/>
</dbReference>
<organism evidence="11 12">
    <name type="scientific">Metamycoplasma phocicerebrale</name>
    <dbReference type="NCBI Taxonomy" id="142649"/>
    <lineage>
        <taxon>Bacteria</taxon>
        <taxon>Bacillati</taxon>
        <taxon>Mycoplasmatota</taxon>
        <taxon>Mycoplasmoidales</taxon>
        <taxon>Metamycoplasmataceae</taxon>
        <taxon>Metamycoplasma</taxon>
    </lineage>
</organism>
<accession>A0A3T0TTF6</accession>
<name>A0A3T0TTF6_9BACT</name>
<feature type="region of interest" description="Disordered" evidence="10">
    <location>
        <begin position="573"/>
        <end position="596"/>
    </location>
</feature>
<dbReference type="PRINTS" id="PR00301">
    <property type="entry name" value="HEATSHOCK70"/>
</dbReference>
<feature type="modified residue" description="Phosphothreonine; by autocatalysis" evidence="7">
    <location>
        <position position="176"/>
    </location>
</feature>
<dbReference type="OrthoDB" id="9766019at2"/>
<comment type="function">
    <text evidence="7">Acts as a chaperone.</text>
</comment>
<keyword evidence="2 7" id="KW-0597">Phosphoprotein</keyword>
<evidence type="ECO:0000256" key="1">
    <source>
        <dbReference type="ARBA" id="ARBA00007381"/>
    </source>
</evidence>
<evidence type="ECO:0000256" key="8">
    <source>
        <dbReference type="RuleBase" id="RU003322"/>
    </source>
</evidence>
<evidence type="ECO:0000256" key="2">
    <source>
        <dbReference type="ARBA" id="ARBA00022553"/>
    </source>
</evidence>
<dbReference type="PROSITE" id="PS00329">
    <property type="entry name" value="HSP70_2"/>
    <property type="match status" value="1"/>
</dbReference>
<dbReference type="AlphaFoldDB" id="A0A3T0TTF6"/>
<comment type="induction">
    <text evidence="7">By stress conditions e.g. heat shock.</text>
</comment>
<feature type="coiled-coil region" evidence="9">
    <location>
        <begin position="225"/>
        <end position="252"/>
    </location>
</feature>
<evidence type="ECO:0000256" key="5">
    <source>
        <dbReference type="ARBA" id="ARBA00023016"/>
    </source>
</evidence>
<dbReference type="PANTHER" id="PTHR19375">
    <property type="entry name" value="HEAT SHOCK PROTEIN 70KDA"/>
    <property type="match status" value="1"/>
</dbReference>
<dbReference type="CDD" id="cd10234">
    <property type="entry name" value="ASKHA_NBD_HSP70_DnaK-like"/>
    <property type="match status" value="1"/>
</dbReference>
<dbReference type="InterPro" id="IPR029047">
    <property type="entry name" value="HSP70_peptide-bd_sf"/>
</dbReference>
<dbReference type="Gene3D" id="1.20.1270.10">
    <property type="match status" value="1"/>
</dbReference>
<gene>
    <name evidence="7 11" type="primary">dnaK</name>
    <name evidence="11" type="ORF">DMC14_001005</name>
</gene>
<feature type="compositionally biased region" description="Basic and acidic residues" evidence="10">
    <location>
        <begin position="584"/>
        <end position="596"/>
    </location>
</feature>
<dbReference type="Proteomes" id="UP000256585">
    <property type="component" value="Chromosome"/>
</dbReference>
<protein>
    <recommendedName>
        <fullName evidence="7">Chaperone protein DnaK</fullName>
    </recommendedName>
    <alternativeName>
        <fullName evidence="7">HSP70</fullName>
    </alternativeName>
    <alternativeName>
        <fullName evidence="7">Heat shock 70 kDa protein</fullName>
    </alternativeName>
    <alternativeName>
        <fullName evidence="7">Heat shock protein 70</fullName>
    </alternativeName>
</protein>
<dbReference type="InterPro" id="IPR013126">
    <property type="entry name" value="Hsp_70_fam"/>
</dbReference>
<dbReference type="FunFam" id="3.90.640.10:FF:000003">
    <property type="entry name" value="Molecular chaperone DnaK"/>
    <property type="match status" value="1"/>
</dbReference>
<dbReference type="InterPro" id="IPR029048">
    <property type="entry name" value="HSP70_C_sf"/>
</dbReference>